<accession>A0ABV4AMA0</accession>
<keyword evidence="20" id="KW-0472">Membrane</keyword>
<evidence type="ECO:0000256" key="25">
    <source>
        <dbReference type="ARBA" id="ARBA00044770"/>
    </source>
</evidence>
<dbReference type="InterPro" id="IPR050396">
    <property type="entry name" value="Glycosyltr_51/Transpeptidase"/>
</dbReference>
<keyword evidence="10" id="KW-0121">Carboxypeptidase</keyword>
<evidence type="ECO:0000256" key="3">
    <source>
        <dbReference type="ARBA" id="ARBA00004752"/>
    </source>
</evidence>
<dbReference type="PANTHER" id="PTHR32282:SF27">
    <property type="entry name" value="PENICILLIN-BINDING PROTEIN 1A"/>
    <property type="match status" value="1"/>
</dbReference>
<evidence type="ECO:0000313" key="31">
    <source>
        <dbReference type="EMBL" id="MEY1662968.1"/>
    </source>
</evidence>
<keyword evidence="21" id="KW-0046">Antibiotic resistance</keyword>
<feature type="domain" description="Penicillin-binding protein transpeptidase" evidence="28">
    <location>
        <begin position="448"/>
        <end position="771"/>
    </location>
</feature>
<keyword evidence="12" id="KW-0328">Glycosyltransferase</keyword>
<evidence type="ECO:0000256" key="16">
    <source>
        <dbReference type="ARBA" id="ARBA00022960"/>
    </source>
</evidence>
<keyword evidence="23" id="KW-0961">Cell wall biogenesis/degradation</keyword>
<protein>
    <recommendedName>
        <fullName evidence="7">Penicillin-binding protein 1A</fullName>
        <ecNumber evidence="25">2.4.99.28</ecNumber>
        <ecNumber evidence="6">3.4.16.4</ecNumber>
    </recommendedName>
</protein>
<keyword evidence="16" id="KW-0133">Cell shape</keyword>
<keyword evidence="14" id="KW-0812">Transmembrane</keyword>
<evidence type="ECO:0000256" key="27">
    <source>
        <dbReference type="SAM" id="MobiDB-lite"/>
    </source>
</evidence>
<dbReference type="InterPro" id="IPR031376">
    <property type="entry name" value="PCB_OB"/>
</dbReference>
<dbReference type="EMBL" id="JBGCUO010000002">
    <property type="protein sequence ID" value="MEY1662968.1"/>
    <property type="molecule type" value="Genomic_DNA"/>
</dbReference>
<evidence type="ECO:0000256" key="23">
    <source>
        <dbReference type="ARBA" id="ARBA00023316"/>
    </source>
</evidence>
<feature type="domain" description="Penicillin-binding protein OB-like" evidence="30">
    <location>
        <begin position="320"/>
        <end position="445"/>
    </location>
</feature>
<evidence type="ECO:0000256" key="14">
    <source>
        <dbReference type="ARBA" id="ARBA00022692"/>
    </source>
</evidence>
<evidence type="ECO:0000256" key="1">
    <source>
        <dbReference type="ARBA" id="ARBA00002624"/>
    </source>
</evidence>
<keyword evidence="22" id="KW-0511">Multifunctional enzyme</keyword>
<dbReference type="InterPro" id="IPR036950">
    <property type="entry name" value="PBP_transglycosylase"/>
</dbReference>
<comment type="caution">
    <text evidence="31">The sequence shown here is derived from an EMBL/GenBank/DDBJ whole genome shotgun (WGS) entry which is preliminary data.</text>
</comment>
<keyword evidence="18" id="KW-0573">Peptidoglycan synthesis</keyword>
<evidence type="ECO:0000256" key="9">
    <source>
        <dbReference type="ARBA" id="ARBA00022519"/>
    </source>
</evidence>
<name>A0ABV4AMA0_9GAMM</name>
<evidence type="ECO:0000256" key="12">
    <source>
        <dbReference type="ARBA" id="ARBA00022676"/>
    </source>
</evidence>
<sequence>MRLLKFWLPLLCAAALLGASAVVMLLSASYLYLGPHLPPADQLREVTFQVPLRIYTADGELMAEYGEQRRTPVRYEDIPPAFVNALISAEDDRFFEHGGVDFKGLTRAATELLRYRQIRSGGSTITMQVARNFFLSADQTFLRKFNEIMLALQIEDLLTKEEIFELYANKIFLGHRAYGIEAAAQVYYGRSIDELTLPELVMIAGLPKAPSAFNPIANPRRALERRNWILGRMLRHERITQAEFDAATAAPNTASVHSPQLDIDGAYVAEMARQQLFNALGERIYTDGIRVITTLRADMQRAAVSSLQHGLQNYDERHGWRGAEAKVAVDDLPPLGSGIADDGLPNEAAITWARAALRGRPRIGDLDAAVVAQVGAEQAQLVLSGGRLAVLNLKQASWARPYQTASRVGNAPEQLNQLLSVGDVVRLRPVKDGDHSVWRLAQVPAAQGALVGIDPHSGAILALQGGYSFSLSHYNRVTQAHRQAGSVFKPFVYAAGLETGITPATIFNDAPVVFQSADMENAWRPTGASSRFYGPTRVREALYRSLNLVSVRLLQQIGLNQAFATLRQFGLPTERFARDLSLALGSATVTPMDMAVGYAVFANGGYLVEPWFIQRIEDKDGELLWQAPQVVLCEEQECGSERHVMNFSADIAPRREPSSSPIATDAHAEPPARLSGSDSGEVWRPRTLDGRTAWLMDSMLQDVVNRGTAAGARSLQRRDLAGKTGSTNDHLDAWFSGYSTGGLVAISWVGFDQPSTLGWGEYGGKVALPIWIDFMSRALKEVPEKPLPQPPGIVSARINPATGLRAAPGASDAIFEYFREENLPDEDTRDLIPGYSGDEEQVLPEELF</sequence>
<dbReference type="Gene3D" id="3.40.710.10">
    <property type="entry name" value="DD-peptidase/beta-lactamase superfamily"/>
    <property type="match status" value="3"/>
</dbReference>
<comment type="function">
    <text evidence="1">Cell wall formation. Synthesis of cross-linked peptidoglycan from the lipid intermediates. The enzyme has a penicillin-insensitive transglycosylase N-terminal domain (formation of linear glycan strands) and a penicillin-sensitive transpeptidase C-terminal domain (cross-linking of the peptide subunits).</text>
</comment>
<evidence type="ECO:0000256" key="21">
    <source>
        <dbReference type="ARBA" id="ARBA00023251"/>
    </source>
</evidence>
<feature type="domain" description="Glycosyl transferase family 51" evidence="29">
    <location>
        <begin position="59"/>
        <end position="233"/>
    </location>
</feature>
<feature type="region of interest" description="Disordered" evidence="27">
    <location>
        <begin position="649"/>
        <end position="684"/>
    </location>
</feature>
<comment type="subcellular location">
    <subcellularLocation>
        <location evidence="2">Cell inner membrane</location>
        <topology evidence="2">Single-pass type II membrane protein</topology>
    </subcellularLocation>
</comment>
<dbReference type="InterPro" id="IPR012338">
    <property type="entry name" value="Beta-lactam/transpept-like"/>
</dbReference>
<evidence type="ECO:0000256" key="11">
    <source>
        <dbReference type="ARBA" id="ARBA00022670"/>
    </source>
</evidence>
<evidence type="ECO:0000256" key="7">
    <source>
        <dbReference type="ARBA" id="ARBA00018638"/>
    </source>
</evidence>
<evidence type="ECO:0000256" key="2">
    <source>
        <dbReference type="ARBA" id="ARBA00004249"/>
    </source>
</evidence>
<dbReference type="SUPFAM" id="SSF56601">
    <property type="entry name" value="beta-lactamase/transpeptidase-like"/>
    <property type="match status" value="1"/>
</dbReference>
<evidence type="ECO:0000256" key="15">
    <source>
        <dbReference type="ARBA" id="ARBA00022801"/>
    </source>
</evidence>
<dbReference type="Pfam" id="PF00912">
    <property type="entry name" value="Transgly"/>
    <property type="match status" value="1"/>
</dbReference>
<feature type="compositionally biased region" description="Acidic residues" evidence="27">
    <location>
        <begin position="837"/>
        <end position="848"/>
    </location>
</feature>
<keyword evidence="32" id="KW-1185">Reference proteome</keyword>
<evidence type="ECO:0000256" key="17">
    <source>
        <dbReference type="ARBA" id="ARBA00022968"/>
    </source>
</evidence>
<evidence type="ECO:0000256" key="22">
    <source>
        <dbReference type="ARBA" id="ARBA00023268"/>
    </source>
</evidence>
<evidence type="ECO:0000256" key="20">
    <source>
        <dbReference type="ARBA" id="ARBA00023136"/>
    </source>
</evidence>
<dbReference type="Proteomes" id="UP001562065">
    <property type="component" value="Unassembled WGS sequence"/>
</dbReference>
<dbReference type="EC" id="3.4.16.4" evidence="6"/>
<dbReference type="InterPro" id="IPR001460">
    <property type="entry name" value="PCN-bd_Tpept"/>
</dbReference>
<keyword evidence="15" id="KW-0378">Hydrolase</keyword>
<proteinExistence type="inferred from homology"/>
<dbReference type="Pfam" id="PF00905">
    <property type="entry name" value="Transpeptidase"/>
    <property type="match status" value="1"/>
</dbReference>
<gene>
    <name evidence="31" type="ORF">AB5I84_12475</name>
</gene>
<comment type="catalytic activity">
    <reaction evidence="26">
        <text>[GlcNAc-(1-&gt;4)-Mur2Ac(oyl-L-Ala-gamma-D-Glu-L-Lys-D-Ala-D-Ala)](n)-di-trans,octa-cis-undecaprenyl diphosphate + beta-D-GlcNAc-(1-&gt;4)-Mur2Ac(oyl-L-Ala-gamma-D-Glu-L-Lys-D-Ala-D-Ala)-di-trans,octa-cis-undecaprenyl diphosphate = [GlcNAc-(1-&gt;4)-Mur2Ac(oyl-L-Ala-gamma-D-Glu-L-Lys-D-Ala-D-Ala)](n+1)-di-trans,octa-cis-undecaprenyl diphosphate + di-trans,octa-cis-undecaprenyl diphosphate + H(+)</text>
        <dbReference type="Rhea" id="RHEA:23708"/>
        <dbReference type="Rhea" id="RHEA-COMP:9602"/>
        <dbReference type="Rhea" id="RHEA-COMP:9603"/>
        <dbReference type="ChEBI" id="CHEBI:15378"/>
        <dbReference type="ChEBI" id="CHEBI:58405"/>
        <dbReference type="ChEBI" id="CHEBI:60033"/>
        <dbReference type="ChEBI" id="CHEBI:78435"/>
        <dbReference type="EC" id="2.4.99.28"/>
    </reaction>
</comment>
<dbReference type="SUPFAM" id="SSF53955">
    <property type="entry name" value="Lysozyme-like"/>
    <property type="match status" value="1"/>
</dbReference>
<evidence type="ECO:0000259" key="29">
    <source>
        <dbReference type="Pfam" id="PF00912"/>
    </source>
</evidence>
<keyword evidence="9" id="KW-0997">Cell inner membrane</keyword>
<keyword evidence="11" id="KW-0645">Protease</keyword>
<evidence type="ECO:0000256" key="8">
    <source>
        <dbReference type="ARBA" id="ARBA00022475"/>
    </source>
</evidence>
<comment type="similarity">
    <text evidence="5">In the N-terminal section; belongs to the glycosyltransferase 51 family.</text>
</comment>
<evidence type="ECO:0000256" key="26">
    <source>
        <dbReference type="ARBA" id="ARBA00049902"/>
    </source>
</evidence>
<evidence type="ECO:0000256" key="5">
    <source>
        <dbReference type="ARBA" id="ARBA00007739"/>
    </source>
</evidence>
<evidence type="ECO:0000313" key="32">
    <source>
        <dbReference type="Proteomes" id="UP001562065"/>
    </source>
</evidence>
<keyword evidence="17" id="KW-0735">Signal-anchor</keyword>
<evidence type="ECO:0000259" key="28">
    <source>
        <dbReference type="Pfam" id="PF00905"/>
    </source>
</evidence>
<evidence type="ECO:0000256" key="24">
    <source>
        <dbReference type="ARBA" id="ARBA00034000"/>
    </source>
</evidence>
<comment type="pathway">
    <text evidence="3">Cell wall biogenesis; peptidoglycan biosynthesis.</text>
</comment>
<comment type="similarity">
    <text evidence="4">In the C-terminal section; belongs to the transpeptidase family.</text>
</comment>
<evidence type="ECO:0000256" key="10">
    <source>
        <dbReference type="ARBA" id="ARBA00022645"/>
    </source>
</evidence>
<evidence type="ECO:0000256" key="18">
    <source>
        <dbReference type="ARBA" id="ARBA00022984"/>
    </source>
</evidence>
<dbReference type="EC" id="2.4.99.28" evidence="25"/>
<keyword evidence="19" id="KW-1133">Transmembrane helix</keyword>
<dbReference type="Pfam" id="PF17092">
    <property type="entry name" value="PCB_OB"/>
    <property type="match status" value="1"/>
</dbReference>
<feature type="region of interest" description="Disordered" evidence="27">
    <location>
        <begin position="825"/>
        <end position="848"/>
    </location>
</feature>
<evidence type="ECO:0000259" key="30">
    <source>
        <dbReference type="Pfam" id="PF17092"/>
    </source>
</evidence>
<keyword evidence="8" id="KW-1003">Cell membrane</keyword>
<dbReference type="Gene3D" id="2.40.50.140">
    <property type="entry name" value="Nucleic acid-binding proteins"/>
    <property type="match status" value="1"/>
</dbReference>
<dbReference type="InterPro" id="IPR023346">
    <property type="entry name" value="Lysozyme-like_dom_sf"/>
</dbReference>
<dbReference type="InterPro" id="IPR012340">
    <property type="entry name" value="NA-bd_OB-fold"/>
</dbReference>
<evidence type="ECO:0000256" key="6">
    <source>
        <dbReference type="ARBA" id="ARBA00012448"/>
    </source>
</evidence>
<organism evidence="31 32">
    <name type="scientific">Isoalcanivorax beigongshangi</name>
    <dbReference type="NCBI Taxonomy" id="3238810"/>
    <lineage>
        <taxon>Bacteria</taxon>
        <taxon>Pseudomonadati</taxon>
        <taxon>Pseudomonadota</taxon>
        <taxon>Gammaproteobacteria</taxon>
        <taxon>Oceanospirillales</taxon>
        <taxon>Alcanivoracaceae</taxon>
        <taxon>Isoalcanivorax</taxon>
    </lineage>
</organism>
<reference evidence="31 32" key="1">
    <citation type="submission" date="2024-07" db="EMBL/GenBank/DDBJ databases">
        <authorList>
            <person name="Ren Q."/>
        </authorList>
    </citation>
    <scope>NUCLEOTIDE SEQUENCE [LARGE SCALE GENOMIC DNA]</scope>
    <source>
        <strain evidence="31 32">REN37</strain>
    </source>
</reference>
<dbReference type="InterPro" id="IPR001264">
    <property type="entry name" value="Glyco_trans_51"/>
</dbReference>
<dbReference type="PANTHER" id="PTHR32282">
    <property type="entry name" value="BINDING PROTEIN TRANSPEPTIDASE, PUTATIVE-RELATED"/>
    <property type="match status" value="1"/>
</dbReference>
<evidence type="ECO:0000256" key="4">
    <source>
        <dbReference type="ARBA" id="ARBA00007090"/>
    </source>
</evidence>
<dbReference type="NCBIfam" id="TIGR02074">
    <property type="entry name" value="PBP_1a_fam"/>
    <property type="match status" value="1"/>
</dbReference>
<evidence type="ECO:0000256" key="13">
    <source>
        <dbReference type="ARBA" id="ARBA00022679"/>
    </source>
</evidence>
<evidence type="ECO:0000256" key="19">
    <source>
        <dbReference type="ARBA" id="ARBA00022989"/>
    </source>
</evidence>
<comment type="catalytic activity">
    <reaction evidence="24">
        <text>Preferential cleavage: (Ac)2-L-Lys-D-Ala-|-D-Ala. Also transpeptidation of peptidyl-alanyl moieties that are N-acyl substituents of D-alanine.</text>
        <dbReference type="EC" id="3.4.16.4"/>
    </reaction>
</comment>
<keyword evidence="13" id="KW-0808">Transferase</keyword>
<dbReference type="Gene3D" id="1.10.3810.10">
    <property type="entry name" value="Biosynthetic peptidoglycan transglycosylase-like"/>
    <property type="match status" value="1"/>
</dbReference>
<dbReference type="RefSeq" id="WP_369456238.1">
    <property type="nucleotide sequence ID" value="NZ_JBGCUO010000002.1"/>
</dbReference>